<keyword evidence="3 5" id="KW-1133">Transmembrane helix</keyword>
<dbReference type="GO" id="GO:0055075">
    <property type="term" value="P:potassium ion homeostasis"/>
    <property type="evidence" value="ECO:0007669"/>
    <property type="project" value="TreeGrafter"/>
</dbReference>
<proteinExistence type="predicted"/>
<dbReference type="GO" id="GO:0006884">
    <property type="term" value="P:cell volume homeostasis"/>
    <property type="evidence" value="ECO:0007669"/>
    <property type="project" value="TreeGrafter"/>
</dbReference>
<evidence type="ECO:0000256" key="1">
    <source>
        <dbReference type="ARBA" id="ARBA00004141"/>
    </source>
</evidence>
<dbReference type="Proteomes" id="UP001381693">
    <property type="component" value="Unassembled WGS sequence"/>
</dbReference>
<dbReference type="GO" id="GO:0055064">
    <property type="term" value="P:chloride ion homeostasis"/>
    <property type="evidence" value="ECO:0007669"/>
    <property type="project" value="TreeGrafter"/>
</dbReference>
<organism evidence="7 8">
    <name type="scientific">Halocaridina rubra</name>
    <name type="common">Hawaiian red shrimp</name>
    <dbReference type="NCBI Taxonomy" id="373956"/>
    <lineage>
        <taxon>Eukaryota</taxon>
        <taxon>Metazoa</taxon>
        <taxon>Ecdysozoa</taxon>
        <taxon>Arthropoda</taxon>
        <taxon>Crustacea</taxon>
        <taxon>Multicrustacea</taxon>
        <taxon>Malacostraca</taxon>
        <taxon>Eumalacostraca</taxon>
        <taxon>Eucarida</taxon>
        <taxon>Decapoda</taxon>
        <taxon>Pleocyemata</taxon>
        <taxon>Caridea</taxon>
        <taxon>Atyoidea</taxon>
        <taxon>Atyidae</taxon>
        <taxon>Halocaridina</taxon>
    </lineage>
</organism>
<keyword evidence="2 5" id="KW-0812">Transmembrane</keyword>
<evidence type="ECO:0000256" key="5">
    <source>
        <dbReference type="SAM" id="Phobius"/>
    </source>
</evidence>
<evidence type="ECO:0000256" key="4">
    <source>
        <dbReference type="ARBA" id="ARBA00023136"/>
    </source>
</evidence>
<keyword evidence="4 5" id="KW-0472">Membrane</keyword>
<dbReference type="GO" id="GO:0015379">
    <property type="term" value="F:potassium:chloride symporter activity"/>
    <property type="evidence" value="ECO:0007669"/>
    <property type="project" value="TreeGrafter"/>
</dbReference>
<dbReference type="EMBL" id="JAXCGZ010013247">
    <property type="protein sequence ID" value="KAK7073143.1"/>
    <property type="molecule type" value="Genomic_DNA"/>
</dbReference>
<protein>
    <recommendedName>
        <fullName evidence="6">Amino acid permease/ SLC12A domain-containing protein</fullName>
    </recommendedName>
</protein>
<comment type="subcellular location">
    <subcellularLocation>
        <location evidence="1">Membrane</location>
        <topology evidence="1">Multi-pass membrane protein</topology>
    </subcellularLocation>
</comment>
<dbReference type="Pfam" id="PF00324">
    <property type="entry name" value="AA_permease"/>
    <property type="match status" value="1"/>
</dbReference>
<name>A0AAN8X2N6_HALRR</name>
<accession>A0AAN8X2N6</accession>
<dbReference type="InterPro" id="IPR004841">
    <property type="entry name" value="AA-permease/SLC12A_dom"/>
</dbReference>
<dbReference type="GO" id="GO:1990573">
    <property type="term" value="P:potassium ion import across plasma membrane"/>
    <property type="evidence" value="ECO:0007669"/>
    <property type="project" value="TreeGrafter"/>
</dbReference>
<dbReference type="Gene3D" id="1.20.1740.10">
    <property type="entry name" value="Amino acid/polyamine transporter I"/>
    <property type="match status" value="1"/>
</dbReference>
<evidence type="ECO:0000256" key="3">
    <source>
        <dbReference type="ARBA" id="ARBA00022989"/>
    </source>
</evidence>
<feature type="domain" description="Amino acid permease/ SLC12A" evidence="6">
    <location>
        <begin position="35"/>
        <end position="100"/>
    </location>
</feature>
<reference evidence="7 8" key="1">
    <citation type="submission" date="2023-11" db="EMBL/GenBank/DDBJ databases">
        <title>Halocaridina rubra genome assembly.</title>
        <authorList>
            <person name="Smith C."/>
        </authorList>
    </citation>
    <scope>NUCLEOTIDE SEQUENCE [LARGE SCALE GENOMIC DNA]</scope>
    <source>
        <strain evidence="7">EP-1</strain>
        <tissue evidence="7">Whole</tissue>
    </source>
</reference>
<feature type="transmembrane region" description="Helical" evidence="5">
    <location>
        <begin position="81"/>
        <end position="100"/>
    </location>
</feature>
<evidence type="ECO:0000259" key="6">
    <source>
        <dbReference type="Pfam" id="PF00324"/>
    </source>
</evidence>
<dbReference type="InterPro" id="IPR004842">
    <property type="entry name" value="SLC12A_fam"/>
</dbReference>
<dbReference type="PANTHER" id="PTHR11827">
    <property type="entry name" value="SOLUTE CARRIER FAMILY 12, CATION COTRANSPORTERS"/>
    <property type="match status" value="1"/>
</dbReference>
<dbReference type="GO" id="GO:0016020">
    <property type="term" value="C:membrane"/>
    <property type="evidence" value="ECO:0007669"/>
    <property type="project" value="UniProtKB-SubCell"/>
</dbReference>
<gene>
    <name evidence="7" type="ORF">SK128_011360</name>
</gene>
<dbReference type="AlphaFoldDB" id="A0AAN8X2N6"/>
<dbReference type="PANTHER" id="PTHR11827:SF6">
    <property type="entry name" value="SOLUTE CARRIER FAMILY 12 MEMBER 8"/>
    <property type="match status" value="1"/>
</dbReference>
<evidence type="ECO:0000256" key="2">
    <source>
        <dbReference type="ARBA" id="ARBA00022692"/>
    </source>
</evidence>
<keyword evidence="8" id="KW-1185">Reference proteome</keyword>
<sequence>MRKQILHHTLHLFHHLFSGIFNQGAKHAVGISLCVTGFGESMTELLHLSWAWSEKAIGSGALLLLALVNIAGVKWVIKVQFVLLLMVMLAALDFIFGSFLDHSEG</sequence>
<comment type="caution">
    <text evidence="7">The sequence shown here is derived from an EMBL/GenBank/DDBJ whole genome shotgun (WGS) entry which is preliminary data.</text>
</comment>
<evidence type="ECO:0000313" key="8">
    <source>
        <dbReference type="Proteomes" id="UP001381693"/>
    </source>
</evidence>
<evidence type="ECO:0000313" key="7">
    <source>
        <dbReference type="EMBL" id="KAK7073143.1"/>
    </source>
</evidence>